<gene>
    <name evidence="1" type="ORF">TorRG33x02_075740</name>
</gene>
<keyword evidence="2" id="KW-1185">Reference proteome</keyword>
<comment type="caution">
    <text evidence="1">The sequence shown here is derived from an EMBL/GenBank/DDBJ whole genome shotgun (WGS) entry which is preliminary data.</text>
</comment>
<evidence type="ECO:0000313" key="1">
    <source>
        <dbReference type="EMBL" id="PON96593.1"/>
    </source>
</evidence>
<sequence>MVTRNGVSEHVKVYGEWFIMRIVGVREGSNKRVANENMGSTDLGEVIKLGKGTMIPLHQMRLFQMASIVKYKYSILPCRTFYIQ</sequence>
<reference evidence="2" key="1">
    <citation type="submission" date="2016-06" db="EMBL/GenBank/DDBJ databases">
        <title>Parallel loss of symbiosis genes in relatives of nitrogen-fixing non-legume Parasponia.</title>
        <authorList>
            <person name="Van Velzen R."/>
            <person name="Holmer R."/>
            <person name="Bu F."/>
            <person name="Rutten L."/>
            <person name="Van Zeijl A."/>
            <person name="Liu W."/>
            <person name="Santuari L."/>
            <person name="Cao Q."/>
            <person name="Sharma T."/>
            <person name="Shen D."/>
            <person name="Roswanjaya Y."/>
            <person name="Wardhani T."/>
            <person name="Kalhor M.S."/>
            <person name="Jansen J."/>
            <person name="Van den Hoogen J."/>
            <person name="Gungor B."/>
            <person name="Hartog M."/>
            <person name="Hontelez J."/>
            <person name="Verver J."/>
            <person name="Yang W.-C."/>
            <person name="Schijlen E."/>
            <person name="Repin R."/>
            <person name="Schilthuizen M."/>
            <person name="Schranz E."/>
            <person name="Heidstra R."/>
            <person name="Miyata K."/>
            <person name="Fedorova E."/>
            <person name="Kohlen W."/>
            <person name="Bisseling T."/>
            <person name="Smit S."/>
            <person name="Geurts R."/>
        </authorList>
    </citation>
    <scope>NUCLEOTIDE SEQUENCE [LARGE SCALE GENOMIC DNA]</scope>
    <source>
        <strain evidence="2">cv. RG33-2</strain>
    </source>
</reference>
<dbReference type="Proteomes" id="UP000237000">
    <property type="component" value="Unassembled WGS sequence"/>
</dbReference>
<dbReference type="OrthoDB" id="1746462at2759"/>
<dbReference type="AlphaFoldDB" id="A0A2P5FFM4"/>
<name>A0A2P5FFM4_TREOI</name>
<organism evidence="1 2">
    <name type="scientific">Trema orientale</name>
    <name type="common">Charcoal tree</name>
    <name type="synonym">Celtis orientalis</name>
    <dbReference type="NCBI Taxonomy" id="63057"/>
    <lineage>
        <taxon>Eukaryota</taxon>
        <taxon>Viridiplantae</taxon>
        <taxon>Streptophyta</taxon>
        <taxon>Embryophyta</taxon>
        <taxon>Tracheophyta</taxon>
        <taxon>Spermatophyta</taxon>
        <taxon>Magnoliopsida</taxon>
        <taxon>eudicotyledons</taxon>
        <taxon>Gunneridae</taxon>
        <taxon>Pentapetalae</taxon>
        <taxon>rosids</taxon>
        <taxon>fabids</taxon>
        <taxon>Rosales</taxon>
        <taxon>Cannabaceae</taxon>
        <taxon>Trema</taxon>
    </lineage>
</organism>
<proteinExistence type="predicted"/>
<protein>
    <submittedName>
        <fullName evidence="1">Uncharacterized protein</fullName>
    </submittedName>
</protein>
<dbReference type="InParanoid" id="A0A2P5FFM4"/>
<evidence type="ECO:0000313" key="2">
    <source>
        <dbReference type="Proteomes" id="UP000237000"/>
    </source>
</evidence>
<dbReference type="EMBL" id="JXTC01000037">
    <property type="protein sequence ID" value="PON96593.1"/>
    <property type="molecule type" value="Genomic_DNA"/>
</dbReference>
<accession>A0A2P5FFM4</accession>